<proteinExistence type="predicted"/>
<organism evidence="1 2">
    <name type="scientific">Meloidogyne enterolobii</name>
    <name type="common">Root-knot nematode worm</name>
    <name type="synonym">Meloidogyne mayaguensis</name>
    <dbReference type="NCBI Taxonomy" id="390850"/>
    <lineage>
        <taxon>Eukaryota</taxon>
        <taxon>Metazoa</taxon>
        <taxon>Ecdysozoa</taxon>
        <taxon>Nematoda</taxon>
        <taxon>Chromadorea</taxon>
        <taxon>Rhabditida</taxon>
        <taxon>Tylenchina</taxon>
        <taxon>Tylenchomorpha</taxon>
        <taxon>Tylenchoidea</taxon>
        <taxon>Meloidogynidae</taxon>
        <taxon>Meloidogyninae</taxon>
        <taxon>Meloidogyne</taxon>
    </lineage>
</organism>
<dbReference type="EMBL" id="CAJEWN010003231">
    <property type="protein sequence ID" value="CAD2206963.1"/>
    <property type="molecule type" value="Genomic_DNA"/>
</dbReference>
<gene>
    <name evidence="1" type="ORF">MENT_LOCUS60864</name>
</gene>
<evidence type="ECO:0000313" key="2">
    <source>
        <dbReference type="Proteomes" id="UP000580250"/>
    </source>
</evidence>
<dbReference type="Proteomes" id="UP000580250">
    <property type="component" value="Unassembled WGS sequence"/>
</dbReference>
<comment type="caution">
    <text evidence="1">The sequence shown here is derived from an EMBL/GenBank/DDBJ whole genome shotgun (WGS) entry which is preliminary data.</text>
</comment>
<dbReference type="AlphaFoldDB" id="A0A6V7Y5M6"/>
<name>A0A6V7Y5M6_MELEN</name>
<evidence type="ECO:0000313" key="1">
    <source>
        <dbReference type="EMBL" id="CAD2206963.1"/>
    </source>
</evidence>
<reference evidence="1 2" key="1">
    <citation type="submission" date="2020-08" db="EMBL/GenBank/DDBJ databases">
        <authorList>
            <person name="Koutsovoulos G."/>
            <person name="Danchin GJ E."/>
        </authorList>
    </citation>
    <scope>NUCLEOTIDE SEQUENCE [LARGE SCALE GENOMIC DNA]</scope>
</reference>
<sequence length="60" mass="6296">MGVSSGLRPSPSPFLLDVCQLGPSPSPFLLDGCQLGPSALALPFRWVSARAFGPRPLPSF</sequence>
<protein>
    <submittedName>
        <fullName evidence="1">Uncharacterized protein</fullName>
    </submittedName>
</protein>
<accession>A0A6V7Y5M6</accession>